<sequence length="234" mass="25894">MSAFSTTPTPAPSGECAPSEILEDNCVPPISLHADKLMELFEAESERLQAIHEDRLRQSEEQLMAKVNAELFSLRQTVQHQRTLLEQMAGTQHPPALVPSPEGTNIDNIGAVEPRVESISASEEVSRMKQAIEAVGFVYVDGSIQFTPRSAHSTEFIVGLFSSAVEHCRQSGIQSEHLTRAEELIAGPVKPADFWEVLELMAHLPRLHNDAEDERTEATVKEEGALQLNFARMK</sequence>
<evidence type="ECO:0000313" key="1">
    <source>
        <dbReference type="EMBL" id="KAF5310657.1"/>
    </source>
</evidence>
<dbReference type="Proteomes" id="UP000567179">
    <property type="component" value="Unassembled WGS sequence"/>
</dbReference>
<gene>
    <name evidence="1" type="ORF">D9619_007950</name>
</gene>
<protein>
    <submittedName>
        <fullName evidence="1">Uncharacterized protein</fullName>
    </submittedName>
</protein>
<keyword evidence="2" id="KW-1185">Reference proteome</keyword>
<reference evidence="1 2" key="1">
    <citation type="journal article" date="2020" name="ISME J.">
        <title>Uncovering the hidden diversity of litter-decomposition mechanisms in mushroom-forming fungi.</title>
        <authorList>
            <person name="Floudas D."/>
            <person name="Bentzer J."/>
            <person name="Ahren D."/>
            <person name="Johansson T."/>
            <person name="Persson P."/>
            <person name="Tunlid A."/>
        </authorList>
    </citation>
    <scope>NUCLEOTIDE SEQUENCE [LARGE SCALE GENOMIC DNA]</scope>
    <source>
        <strain evidence="1 2">CBS 101986</strain>
    </source>
</reference>
<evidence type="ECO:0000313" key="2">
    <source>
        <dbReference type="Proteomes" id="UP000567179"/>
    </source>
</evidence>
<organism evidence="1 2">
    <name type="scientific">Psilocybe cf. subviscida</name>
    <dbReference type="NCBI Taxonomy" id="2480587"/>
    <lineage>
        <taxon>Eukaryota</taxon>
        <taxon>Fungi</taxon>
        <taxon>Dikarya</taxon>
        <taxon>Basidiomycota</taxon>
        <taxon>Agaricomycotina</taxon>
        <taxon>Agaricomycetes</taxon>
        <taxon>Agaricomycetidae</taxon>
        <taxon>Agaricales</taxon>
        <taxon>Agaricineae</taxon>
        <taxon>Strophariaceae</taxon>
        <taxon>Psilocybe</taxon>
    </lineage>
</organism>
<comment type="caution">
    <text evidence="1">The sequence shown here is derived from an EMBL/GenBank/DDBJ whole genome shotgun (WGS) entry which is preliminary data.</text>
</comment>
<proteinExistence type="predicted"/>
<name>A0A8H5AV21_9AGAR</name>
<dbReference type="EMBL" id="JAACJJ010000057">
    <property type="protein sequence ID" value="KAF5310657.1"/>
    <property type="molecule type" value="Genomic_DNA"/>
</dbReference>
<accession>A0A8H5AV21</accession>
<dbReference type="AlphaFoldDB" id="A0A8H5AV21"/>